<protein>
    <recommendedName>
        <fullName evidence="2">DUF4394 domain-containing protein</fullName>
    </recommendedName>
</protein>
<reference evidence="3" key="2">
    <citation type="submission" date="2020-09" db="EMBL/GenBank/DDBJ databases">
        <authorList>
            <person name="Sun Q."/>
            <person name="Ohkuma M."/>
        </authorList>
    </citation>
    <scope>NUCLEOTIDE SEQUENCE</scope>
    <source>
        <strain evidence="3">JCM 3313</strain>
    </source>
</reference>
<dbReference type="EMBL" id="BMRG01000018">
    <property type="protein sequence ID" value="GGP78548.1"/>
    <property type="molecule type" value="Genomic_DNA"/>
</dbReference>
<dbReference type="AlphaFoldDB" id="A0A918AUW3"/>
<feature type="signal peptide" evidence="1">
    <location>
        <begin position="1"/>
        <end position="23"/>
    </location>
</feature>
<dbReference type="Proteomes" id="UP000639606">
    <property type="component" value="Unassembled WGS sequence"/>
</dbReference>
<feature type="chain" id="PRO_5039633109" description="DUF4394 domain-containing protein" evidence="1">
    <location>
        <begin position="24"/>
        <end position="283"/>
    </location>
</feature>
<feature type="domain" description="DUF4394" evidence="2">
    <location>
        <begin position="50"/>
        <end position="275"/>
    </location>
</feature>
<sequence>MKARIKRGVAAAAVLLSATTAMVVGSASGGSADAPPSLRAYGITADGKLMFTFTTDHPQVFDWVRTVTGLSGHDTALVGLDFRVQDGALYGVGNYGGIYKIPVTGDAVTKVSQLAVSLEGKNFGVDFNPAADRLRVISDTGQNLRHNLNDGTTIKDKPLNLNGATATGVTAAAYTNNDLNSSTGTTLFDIGTAGDQVLIQSPPNDGTLAPTGSLGVDAGVNAGFDIYSNLVGGKADSLLAFAALNTMSGSAFYTINLLSGAATAVGSFPLSVGDIAVALNPPY</sequence>
<evidence type="ECO:0000256" key="1">
    <source>
        <dbReference type="SAM" id="SignalP"/>
    </source>
</evidence>
<evidence type="ECO:0000313" key="4">
    <source>
        <dbReference type="Proteomes" id="UP000639606"/>
    </source>
</evidence>
<proteinExistence type="predicted"/>
<keyword evidence="1" id="KW-0732">Signal</keyword>
<evidence type="ECO:0000313" key="3">
    <source>
        <dbReference type="EMBL" id="GGP78548.1"/>
    </source>
</evidence>
<dbReference type="RefSeq" id="WP_189226732.1">
    <property type="nucleotide sequence ID" value="NZ_BMRG01000018.1"/>
</dbReference>
<gene>
    <name evidence="3" type="ORF">GCM10010185_60440</name>
</gene>
<organism evidence="3 4">
    <name type="scientific">Saccharothrix coeruleofusca</name>
    <dbReference type="NCBI Taxonomy" id="33919"/>
    <lineage>
        <taxon>Bacteria</taxon>
        <taxon>Bacillati</taxon>
        <taxon>Actinomycetota</taxon>
        <taxon>Actinomycetes</taxon>
        <taxon>Pseudonocardiales</taxon>
        <taxon>Pseudonocardiaceae</taxon>
        <taxon>Saccharothrix</taxon>
    </lineage>
</organism>
<keyword evidence="4" id="KW-1185">Reference proteome</keyword>
<comment type="caution">
    <text evidence="3">The sequence shown here is derived from an EMBL/GenBank/DDBJ whole genome shotgun (WGS) entry which is preliminary data.</text>
</comment>
<reference evidence="3" key="1">
    <citation type="journal article" date="2014" name="Int. J. Syst. Evol. Microbiol.">
        <title>Complete genome sequence of Corynebacterium casei LMG S-19264T (=DSM 44701T), isolated from a smear-ripened cheese.</title>
        <authorList>
            <consortium name="US DOE Joint Genome Institute (JGI-PGF)"/>
            <person name="Walter F."/>
            <person name="Albersmeier A."/>
            <person name="Kalinowski J."/>
            <person name="Ruckert C."/>
        </authorList>
    </citation>
    <scope>NUCLEOTIDE SEQUENCE</scope>
    <source>
        <strain evidence="3">JCM 3313</strain>
    </source>
</reference>
<name>A0A918AUW3_9PSEU</name>
<dbReference type="Pfam" id="PF14339">
    <property type="entry name" value="DUF4394"/>
    <property type="match status" value="1"/>
</dbReference>
<evidence type="ECO:0000259" key="2">
    <source>
        <dbReference type="Pfam" id="PF14339"/>
    </source>
</evidence>
<dbReference type="InterPro" id="IPR025507">
    <property type="entry name" value="DUF4394"/>
</dbReference>
<accession>A0A918AUW3</accession>